<organism evidence="1 2">
    <name type="scientific">Roseateles aquatilis</name>
    <dbReference type="NCBI Taxonomy" id="431061"/>
    <lineage>
        <taxon>Bacteria</taxon>
        <taxon>Pseudomonadati</taxon>
        <taxon>Pseudomonadota</taxon>
        <taxon>Betaproteobacteria</taxon>
        <taxon>Burkholderiales</taxon>
        <taxon>Sphaerotilaceae</taxon>
        <taxon>Roseateles</taxon>
    </lineage>
</organism>
<name>A0A246J7W5_9BURK</name>
<dbReference type="Proteomes" id="UP000197468">
    <property type="component" value="Unassembled WGS sequence"/>
</dbReference>
<dbReference type="EMBL" id="NIOF01000006">
    <property type="protein sequence ID" value="OWQ88735.1"/>
    <property type="molecule type" value="Genomic_DNA"/>
</dbReference>
<comment type="caution">
    <text evidence="1">The sequence shown here is derived from an EMBL/GenBank/DDBJ whole genome shotgun (WGS) entry which is preliminary data.</text>
</comment>
<evidence type="ECO:0000313" key="2">
    <source>
        <dbReference type="Proteomes" id="UP000197468"/>
    </source>
</evidence>
<proteinExistence type="predicted"/>
<gene>
    <name evidence="1" type="ORF">CDN99_14730</name>
</gene>
<accession>A0A246J7W5</accession>
<protein>
    <submittedName>
        <fullName evidence="1">Uncharacterized protein</fullName>
    </submittedName>
</protein>
<evidence type="ECO:0000313" key="1">
    <source>
        <dbReference type="EMBL" id="OWQ88735.1"/>
    </source>
</evidence>
<sequence>MDIERIEKVLHANTSIETIHLRDLRGGNPLHARFVLRGAFAFRQVEVHGACAAACAYLALTARAPVLHGDATITLGPGALVFSQWLLEPSWQDTQDWIADRLPTVPTAFIKAVLSSHGAHERQLVMHPARGRTGLIAVRYCDPAPDKCRLLQYIQPGASRLVVAPGEGSDRD</sequence>
<reference evidence="1 2" key="1">
    <citation type="journal article" date="2008" name="Int. J. Syst. Evol. Microbiol.">
        <title>Description of Roseateles aquatilis sp. nov. and Roseateles terrae sp. nov., in the class Betaproteobacteria, and emended description of the genus Roseateles.</title>
        <authorList>
            <person name="Gomila M."/>
            <person name="Bowien B."/>
            <person name="Falsen E."/>
            <person name="Moore E.R."/>
            <person name="Lalucat J."/>
        </authorList>
    </citation>
    <scope>NUCLEOTIDE SEQUENCE [LARGE SCALE GENOMIC DNA]</scope>
    <source>
        <strain evidence="1 2">CCUG 48205</strain>
    </source>
</reference>
<keyword evidence="2" id="KW-1185">Reference proteome</keyword>
<dbReference type="AlphaFoldDB" id="A0A246J7W5"/>